<reference evidence="2" key="1">
    <citation type="submission" date="2016-10" db="EMBL/GenBank/DDBJ databases">
        <authorList>
            <person name="de Groot N.N."/>
        </authorList>
    </citation>
    <scope>NUCLEOTIDE SEQUENCE [LARGE SCALE GENOMIC DNA]</scope>
    <source>
        <strain evidence="2">DSM 17908</strain>
    </source>
</reference>
<dbReference type="Proteomes" id="UP000198919">
    <property type="component" value="Unassembled WGS sequence"/>
</dbReference>
<keyword evidence="4" id="KW-1185">Reference proteome</keyword>
<dbReference type="RefSeq" id="WP_092507612.1">
    <property type="nucleotide sequence ID" value="NZ_CAWNQB010000001.1"/>
</dbReference>
<evidence type="ECO:0000313" key="4">
    <source>
        <dbReference type="Proteomes" id="UP000224607"/>
    </source>
</evidence>
<evidence type="ECO:0000313" key="3">
    <source>
        <dbReference type="Proteomes" id="UP000198919"/>
    </source>
</evidence>
<accession>A0A1I3JBX8</accession>
<dbReference type="Proteomes" id="UP000224607">
    <property type="component" value="Unassembled WGS sequence"/>
</dbReference>
<reference evidence="3" key="2">
    <citation type="submission" date="2016-10" db="EMBL/GenBank/DDBJ databases">
        <authorList>
            <person name="Varghese N."/>
            <person name="Submissions S."/>
        </authorList>
    </citation>
    <scope>NUCLEOTIDE SEQUENCE [LARGE SCALE GENOMIC DNA]</scope>
    <source>
        <strain evidence="3">DSM 17908</strain>
    </source>
</reference>
<evidence type="ECO:0000313" key="2">
    <source>
        <dbReference type="EMBL" id="SFI57777.1"/>
    </source>
</evidence>
<sequence>MRYSYIPDEFFSLPINEQYQRCARPFSVQYGGFLYFFDDPKEQKKRPRCNLIGFHPYSEPRIFRGGYPGYINAEDLSAQQLADICAAYLVWAFSIKSFRLLSSFSGATGFAQEFANAIGQPVKAATGEVYLYWSEQTPTTYNTHTFIEKEPKVGHQERNFNWYEPIGRRRFPEPNTYHFY</sequence>
<gene>
    <name evidence="2" type="ORF">SAMN05421680_102155</name>
    <name evidence="1" type="ORF">Xmau_00560</name>
</gene>
<reference evidence="1 4" key="3">
    <citation type="journal article" date="2017" name="Nat. Microbiol.">
        <title>Natural product diversity associated with the nematode symbionts Photorhabdus and Xenorhabdus.</title>
        <authorList>
            <person name="Tobias N.J."/>
            <person name="Wolff H."/>
            <person name="Djahanschiri B."/>
            <person name="Grundmann F."/>
            <person name="Kronenwerth M."/>
            <person name="Shi Y.M."/>
            <person name="Simonyi S."/>
            <person name="Grun P."/>
            <person name="Shapiro-Ilan D."/>
            <person name="Pidot S.J."/>
            <person name="Stinear T.P."/>
            <person name="Ebersberger I."/>
            <person name="Bode H.B."/>
        </authorList>
    </citation>
    <scope>NUCLEOTIDE SEQUENCE [LARGE SCALE GENOMIC DNA]</scope>
    <source>
        <strain evidence="1 4">DSM 17908</strain>
    </source>
</reference>
<name>A0A1I3JBX8_9GAMM</name>
<dbReference type="AlphaFoldDB" id="A0A1I3JBX8"/>
<evidence type="ECO:0000313" key="1">
    <source>
        <dbReference type="EMBL" id="PHM46164.1"/>
    </source>
</evidence>
<protein>
    <submittedName>
        <fullName evidence="2">Uncharacterized protein</fullName>
    </submittedName>
</protein>
<dbReference type="EMBL" id="FORG01000002">
    <property type="protein sequence ID" value="SFI57777.1"/>
    <property type="molecule type" value="Genomic_DNA"/>
</dbReference>
<proteinExistence type="predicted"/>
<dbReference type="EMBL" id="NITY01000001">
    <property type="protein sequence ID" value="PHM46164.1"/>
    <property type="molecule type" value="Genomic_DNA"/>
</dbReference>
<organism evidence="2 3">
    <name type="scientific">Xenorhabdus mauleonii</name>
    <dbReference type="NCBI Taxonomy" id="351675"/>
    <lineage>
        <taxon>Bacteria</taxon>
        <taxon>Pseudomonadati</taxon>
        <taxon>Pseudomonadota</taxon>
        <taxon>Gammaproteobacteria</taxon>
        <taxon>Enterobacterales</taxon>
        <taxon>Morganellaceae</taxon>
        <taxon>Xenorhabdus</taxon>
    </lineage>
</organism>